<dbReference type="InterPro" id="IPR014756">
    <property type="entry name" value="Ig_E-set"/>
</dbReference>
<dbReference type="InterPro" id="IPR002890">
    <property type="entry name" value="MG2"/>
</dbReference>
<evidence type="ECO:0000256" key="7">
    <source>
        <dbReference type="ARBA" id="ARBA00023157"/>
    </source>
</evidence>
<dbReference type="Pfam" id="PF07703">
    <property type="entry name" value="A2M_BRD"/>
    <property type="match status" value="2"/>
</dbReference>
<keyword evidence="13" id="KW-1185">Reference proteome</keyword>
<comment type="similarity">
    <text evidence="2">Belongs to the protease inhibitor I39 (alpha-2-macroglobulin) family.</text>
</comment>
<organism evidence="12 13">
    <name type="scientific">Ovis ammon polii</name>
    <dbReference type="NCBI Taxonomy" id="230172"/>
    <lineage>
        <taxon>Eukaryota</taxon>
        <taxon>Metazoa</taxon>
        <taxon>Chordata</taxon>
        <taxon>Craniata</taxon>
        <taxon>Vertebrata</taxon>
        <taxon>Euteleostomi</taxon>
        <taxon>Mammalia</taxon>
        <taxon>Eutheria</taxon>
        <taxon>Laurasiatheria</taxon>
        <taxon>Artiodactyla</taxon>
        <taxon>Ruminantia</taxon>
        <taxon>Pecora</taxon>
        <taxon>Bovidae</taxon>
        <taxon>Caprinae</taxon>
        <taxon>Ovis</taxon>
    </lineage>
</organism>
<dbReference type="InterPro" id="IPR036595">
    <property type="entry name" value="A-macroglobulin_rcpt-bd_sf"/>
</dbReference>
<dbReference type="InterPro" id="IPR009048">
    <property type="entry name" value="A-macroglobulin_rcpt-bd"/>
</dbReference>
<comment type="subcellular location">
    <subcellularLocation>
        <location evidence="1">Secreted</location>
    </subcellularLocation>
</comment>
<feature type="domain" description="Alpha-macroglobulin receptor-binding" evidence="11">
    <location>
        <begin position="2088"/>
        <end position="2175"/>
    </location>
</feature>
<evidence type="ECO:0000259" key="11">
    <source>
        <dbReference type="SMART" id="SM01361"/>
    </source>
</evidence>
<dbReference type="PANTHER" id="PTHR11412:SF116">
    <property type="entry name" value="PREGNANCY ZONE PROTEIN"/>
    <property type="match status" value="1"/>
</dbReference>
<dbReference type="PANTHER" id="PTHR11412">
    <property type="entry name" value="MACROGLOBULIN / COMPLEMENT"/>
    <property type="match status" value="1"/>
</dbReference>
<protein>
    <recommendedName>
        <fullName evidence="14">Alpha-2-macroglobulin</fullName>
    </recommendedName>
</protein>
<dbReference type="GO" id="GO:0004867">
    <property type="term" value="F:serine-type endopeptidase inhibitor activity"/>
    <property type="evidence" value="ECO:0007669"/>
    <property type="project" value="UniProtKB-KW"/>
</dbReference>
<evidence type="ECO:0000256" key="6">
    <source>
        <dbReference type="ARBA" id="ARBA00022900"/>
    </source>
</evidence>
<dbReference type="FunFam" id="2.60.40.1940:FF:000002">
    <property type="entry name" value="Alpha-2-macroglobulin"/>
    <property type="match status" value="1"/>
</dbReference>
<keyword evidence="5" id="KW-0732">Signal</keyword>
<dbReference type="FunFam" id="2.60.40.10:FF:001815">
    <property type="entry name" value="pregnancy zone protein-like"/>
    <property type="match status" value="1"/>
</dbReference>
<evidence type="ECO:0000256" key="2">
    <source>
        <dbReference type="ARBA" id="ARBA00010952"/>
    </source>
</evidence>
<dbReference type="InterPro" id="IPR013783">
    <property type="entry name" value="Ig-like_fold"/>
</dbReference>
<comment type="caution">
    <text evidence="12">The sequence shown here is derived from an EMBL/GenBank/DDBJ whole genome shotgun (WGS) entry which is preliminary data.</text>
</comment>
<keyword evidence="6" id="KW-0722">Serine protease inhibitor</keyword>
<keyword evidence="8" id="KW-0325">Glycoprotein</keyword>
<keyword evidence="4" id="KW-0646">Protease inhibitor</keyword>
<dbReference type="InterPro" id="IPR011625">
    <property type="entry name" value="A2M_N_BRD"/>
</dbReference>
<dbReference type="FunFam" id="2.60.40.1930:FF:000001">
    <property type="entry name" value="CD109 isoform 3"/>
    <property type="match status" value="2"/>
</dbReference>
<dbReference type="Gene3D" id="2.60.40.690">
    <property type="entry name" value="Alpha-macroglobulin, receptor-binding domain"/>
    <property type="match status" value="2"/>
</dbReference>
<dbReference type="Pfam" id="PF01835">
    <property type="entry name" value="MG2"/>
    <property type="match status" value="2"/>
</dbReference>
<dbReference type="SMART" id="SM01419">
    <property type="entry name" value="Thiol-ester_cl"/>
    <property type="match status" value="1"/>
</dbReference>
<feature type="domain" description="Alpha-2-macroglobulin bait region" evidence="9">
    <location>
        <begin position="1552"/>
        <end position="1700"/>
    </location>
</feature>
<dbReference type="SUPFAM" id="SSF48239">
    <property type="entry name" value="Terpenoid cyclases/Protein prenyltransferases"/>
    <property type="match status" value="1"/>
</dbReference>
<dbReference type="SUPFAM" id="SSF49410">
    <property type="entry name" value="Alpha-macroglobulin receptor domain"/>
    <property type="match status" value="2"/>
</dbReference>
<name>A0AAD4UF26_OVIAM</name>
<dbReference type="InterPro" id="IPR050473">
    <property type="entry name" value="A2M/Complement_sys"/>
</dbReference>
<evidence type="ECO:0008006" key="14">
    <source>
        <dbReference type="Google" id="ProtNLM"/>
    </source>
</evidence>
<dbReference type="Gene3D" id="6.20.50.160">
    <property type="match status" value="2"/>
</dbReference>
<dbReference type="InterPro" id="IPR011626">
    <property type="entry name" value="Alpha-macroglobulin_TED"/>
</dbReference>
<evidence type="ECO:0000256" key="8">
    <source>
        <dbReference type="ARBA" id="ARBA00023180"/>
    </source>
</evidence>
<dbReference type="SMART" id="SM01360">
    <property type="entry name" value="A2M"/>
    <property type="match status" value="1"/>
</dbReference>
<sequence>MQSHSTEQACLHLLNLNESVSLSVVLEYDGSNSTIFDQTVEEDNFYACANFEVSHKSSEQMAFVTLLVKGDTLKIFERRSVALSSEETVTFVQTDKPIYKSGENVKLRIVTLDTKFLPINDVYPLITVQDPQNNRIFQWQNVTSSQNITELSFQLVLEPVFGDYSIVVKEKSGKTLTHQFTVDRNVLPKFEVKVSAPQTITISDDEFQISACAEYTFGQPVHGKVQVQVCRGFFSSVACEKDKNEICEQFVAQLKNGCVSQTVNTKVFQLYRSGLFMSFYITATVTEIGTGVQISEKSSIFITPVLGSLKFSGPNNVPMANKLLQLELNDRLVGNYTTDENGEAQFSIDTSDIFDPEFRLKATYIRPQSCYLPSWLIPEYMDGHFSVQRFYSRSSSFLMIEPEPKELRCNQEKIVTIRYLLNSEAYRDDSNINFFYLVSIKFSKEQGLPGSSTGLHLQASPDSVCALRAVDKRVLLLKSEQQLSAESVYNMLPNTELYGYFYRGLNLDDSKLDPCIPQKDMFYNGLYYIPVSNHGDGDTYDIVKDMGLKVFTNLHYRKPEVCSTERSIPYPGLLCLESGGYAPMYSAPLKIASGEVTRENFDFIERVIIETIFTQLEASQDFEADISTPKDNSSEIIQASEKKTYVWTVTPKKLGTKVSRQVDMNLTNDVVEGSTGAFFTVVGDIIGLAIQNVENLFQMPYGGGEQNIALLASDTYILDYLRSTKQLTEEVKSKALFFLSNGYQKQLSFKNLDGSYSVFWQRNQEGSIRLSALTFKTFEGMKQYVFIDELVQRETLIWLASKQKIDGCFKSDGKLFSNAWEFPTLRNGLFCLEEALENGVRNGYNLAILAYAFALAGKEEKVESLLRTLDQSATKLNNVIYWGKVKKLETKASPLFIPRAPSAEMEKTCYVLLAIISQKNPDLTYASKIVQWLAQQMNSHGGFSSPQDTPVCLLAITRYMNLIFSDDQVTVSLSSEEFNEIFQVNGDNHLLVQRSELTKASGQYTVDVEGQGCAFIQATVRYNVLLPKKESGFSLSLQIVKKNSSDVFQSNFDLTVTLRYTGNHNNSNMVLVDVKMLSGFTPVMSSIEELENSGQVMKSEFKNDHVLFYLENMNMPLLLTISTVFLCLSETKQNTQKRQYLVLVPSQLYAGVPEKVCVLLNHLNETVALTVTLEDGIQGRNLLTDLETKNSFYCSSFTVQGPTQNFIKRKRMYITEAESLVFVQTDKPIYKPGQTVNFRIVSVDVNFHPLNETFPMVYIENPKRNRIFQWPSFKLQGGLSQLSFPLSVEPALGPYKVVLLKESRKKIEHSFEVDEYVLPKFEVQVKMPKKISFLEDEFEVSVCSLYTYGKPVRGLVTINVCRKYLQYISPCYGKYPKSICEEFSQQTDDEGCFTQLVNAKSLQLKQKGYENTLEVEAKVREEGTGLELTGHGSSEITNTLSKLKFTKVDSHYRRGLPFFGQVLLVDEKDQPIPNETVVVNVDMFQYSARFTTNEHGLVNISIDTSNFTSSFISVGVTYKQNNYCFDSRWVEESHIPAMHTARHIFSPSKSYIQLEPVAGTVTCGQTQEIRVHYILNRQILTDETELTFYYLIKARGSIAQSGTHVLSIKQGELKGVFSFSFRVKSTIAPIAQLLVYTILPNGEVVADAETLDIENCFANKVNLSFSSTQGLPASNTSLKITATPYSLCGLRAVDKSVLLMKPEAELSPQSVYNLLPVKRTFSMGYGDHMNEDGEKCINAEDITHNGIIYAPRQLISDDDVYSIFESAGLNIFTNSKIHKPYFCQPLPYPGMSINYAYAPGAPGALGQPGPPGPPGPEVGLAGVGPGLVYPLDMREDSSAMKVKETIRKYFPETWIWELMPLDMWGKRELAIKVPDTVTDWKASALCLSGAAGLGLSPTVSLTAFQPFFLELTLPYSVVRGEAFTLKATVFNYLSHCMRGGVDDEVTLSAYITIALLEMPLLVTDTVVALQALSKYGAATFTKGEKAATVTVKSEDTFSEEFRVDEAKRLLLQEVALPEIPGKYSTAVSGSGCVYVQTSLRYNILPKKERKAPFTLKVETLPKNCDGVSTHRKVQIHINISYTGERPSSNMVIVDVKMVSGFIPVKSSVRKLQEMAQIQRTEVNTNHVLIYFEELNHHTVSFSFSMEQDITVKNLKPATVKAYDYYETEEFTIEEYSVPCSAGKV</sequence>
<dbReference type="Pfam" id="PF07678">
    <property type="entry name" value="TED_complement"/>
    <property type="match status" value="2"/>
</dbReference>
<dbReference type="EMBL" id="JAKZEL010000002">
    <property type="protein sequence ID" value="KAI4546048.1"/>
    <property type="molecule type" value="Genomic_DNA"/>
</dbReference>
<proteinExistence type="inferred from homology"/>
<dbReference type="FunFam" id="2.60.40.1930:FF:000002">
    <property type="entry name" value="PZP, alpha-2-macroglobulin like"/>
    <property type="match status" value="1"/>
</dbReference>
<evidence type="ECO:0000259" key="9">
    <source>
        <dbReference type="SMART" id="SM01359"/>
    </source>
</evidence>
<dbReference type="InterPro" id="IPR041555">
    <property type="entry name" value="MG3"/>
</dbReference>
<dbReference type="SMART" id="SM01361">
    <property type="entry name" value="A2M_recep"/>
    <property type="match status" value="2"/>
</dbReference>
<dbReference type="Pfam" id="PF17789">
    <property type="entry name" value="MG4"/>
    <property type="match status" value="2"/>
</dbReference>
<dbReference type="Proteomes" id="UP001214576">
    <property type="component" value="Unassembled WGS sequence"/>
</dbReference>
<dbReference type="FunFam" id="2.60.40.690:FF:000001">
    <property type="entry name" value="PZP, alpha-2-macroglobulin like"/>
    <property type="match status" value="1"/>
</dbReference>
<dbReference type="Pfam" id="PF00207">
    <property type="entry name" value="A2M"/>
    <property type="match status" value="1"/>
</dbReference>
<evidence type="ECO:0000313" key="13">
    <source>
        <dbReference type="Proteomes" id="UP001214576"/>
    </source>
</evidence>
<dbReference type="InterPro" id="IPR040839">
    <property type="entry name" value="MG4"/>
</dbReference>
<keyword evidence="3" id="KW-0964">Secreted</keyword>
<dbReference type="SMART" id="SM01359">
    <property type="entry name" value="A2M_N_2"/>
    <property type="match status" value="2"/>
</dbReference>
<dbReference type="Pfam" id="PF07677">
    <property type="entry name" value="A2M_recep"/>
    <property type="match status" value="2"/>
</dbReference>
<dbReference type="InterPro" id="IPR047565">
    <property type="entry name" value="Alpha-macroglob_thiol-ester_cl"/>
</dbReference>
<evidence type="ECO:0000259" key="10">
    <source>
        <dbReference type="SMART" id="SM01360"/>
    </source>
</evidence>
<dbReference type="Pfam" id="PF17791">
    <property type="entry name" value="MG3"/>
    <property type="match status" value="2"/>
</dbReference>
<dbReference type="Gene3D" id="2.60.40.1930">
    <property type="match status" value="3"/>
</dbReference>
<dbReference type="Gene3D" id="2.60.40.1940">
    <property type="match status" value="2"/>
</dbReference>
<dbReference type="SUPFAM" id="SSF81296">
    <property type="entry name" value="E set domains"/>
    <property type="match status" value="1"/>
</dbReference>
<dbReference type="InterPro" id="IPR001599">
    <property type="entry name" value="Macroglobln_a2"/>
</dbReference>
<dbReference type="Gene3D" id="1.50.10.20">
    <property type="match status" value="2"/>
</dbReference>
<feature type="domain" description="Alpha-macroglobulin receptor-binding" evidence="11">
    <location>
        <begin position="1067"/>
        <end position="1161"/>
    </location>
</feature>
<reference evidence="12" key="1">
    <citation type="submission" date="2022-03" db="EMBL/GenBank/DDBJ databases">
        <title>Genomic analyses of argali, domestic sheep and their hybrids provide insights into chromosomal evolution, heterosis and genetic basis of agronomic traits.</title>
        <authorList>
            <person name="Li M."/>
        </authorList>
    </citation>
    <scope>NUCLEOTIDE SEQUENCE</scope>
    <source>
        <strain evidence="12">CAU-MHL-2022a</strain>
        <tissue evidence="12">Skin</tissue>
    </source>
</reference>
<evidence type="ECO:0000313" key="12">
    <source>
        <dbReference type="EMBL" id="KAI4546048.1"/>
    </source>
</evidence>
<dbReference type="Gene3D" id="2.20.130.20">
    <property type="match status" value="1"/>
</dbReference>
<dbReference type="Gene3D" id="2.60.40.10">
    <property type="entry name" value="Immunoglobulins"/>
    <property type="match status" value="2"/>
</dbReference>
<dbReference type="GO" id="GO:0005615">
    <property type="term" value="C:extracellular space"/>
    <property type="evidence" value="ECO:0007669"/>
    <property type="project" value="InterPro"/>
</dbReference>
<accession>A0AAD4UF26</accession>
<feature type="domain" description="Alpha-2-macroglobulin" evidence="10">
    <location>
        <begin position="1853"/>
        <end position="1947"/>
    </location>
</feature>
<dbReference type="InterPro" id="IPR008930">
    <property type="entry name" value="Terpenoid_cyclase/PrenylTrfase"/>
</dbReference>
<evidence type="ECO:0000256" key="3">
    <source>
        <dbReference type="ARBA" id="ARBA00022525"/>
    </source>
</evidence>
<keyword evidence="7" id="KW-1015">Disulfide bond</keyword>
<evidence type="ECO:0000256" key="4">
    <source>
        <dbReference type="ARBA" id="ARBA00022690"/>
    </source>
</evidence>
<evidence type="ECO:0000256" key="1">
    <source>
        <dbReference type="ARBA" id="ARBA00004613"/>
    </source>
</evidence>
<feature type="domain" description="Alpha-2-macroglobulin bait region" evidence="9">
    <location>
        <begin position="283"/>
        <end position="477"/>
    </location>
</feature>
<evidence type="ECO:0000256" key="5">
    <source>
        <dbReference type="ARBA" id="ARBA00022729"/>
    </source>
</evidence>
<gene>
    <name evidence="12" type="ORF">MG293_002603</name>
</gene>